<evidence type="ECO:0000313" key="2">
    <source>
        <dbReference type="Proteomes" id="UP000690515"/>
    </source>
</evidence>
<dbReference type="PROSITE" id="PS51257">
    <property type="entry name" value="PROKAR_LIPOPROTEIN"/>
    <property type="match status" value="1"/>
</dbReference>
<keyword evidence="2" id="KW-1185">Reference proteome</keyword>
<gene>
    <name evidence="1" type="ORF">KCG35_00620</name>
</gene>
<dbReference type="EMBL" id="JAGSOY010000001">
    <property type="protein sequence ID" value="MBU2709554.1"/>
    <property type="molecule type" value="Genomic_DNA"/>
</dbReference>
<sequence length="161" mass="18627">MKKMLIPLILIIITGCSTPKTLRVAYSGHNFYLPPNPEMVISEYGINNLLIIKYGSNTNKSYIGITKENDLYTGNCDYKTFFHDVLNSINNSLCDDKAVKLFRGIYLNGSVWRTSKYLYYYFTTSDNESFVFFTNNDSELIKLDSDFLTIEDWQSMLLQID</sequence>
<reference evidence="1 2" key="1">
    <citation type="submission" date="2021-04" db="EMBL/GenBank/DDBJ databases">
        <authorList>
            <person name="Pira H."/>
            <person name="Risdian C."/>
            <person name="Wink J."/>
        </authorList>
    </citation>
    <scope>NUCLEOTIDE SEQUENCE [LARGE SCALE GENOMIC DNA]</scope>
    <source>
        <strain evidence="1 2">WH53</strain>
    </source>
</reference>
<protein>
    <recommendedName>
        <fullName evidence="3">Lipoprotein</fullName>
    </recommendedName>
</protein>
<accession>A0ABS5Z676</accession>
<dbReference type="RefSeq" id="WP_215817720.1">
    <property type="nucleotide sequence ID" value="NZ_JAGSOY010000001.1"/>
</dbReference>
<evidence type="ECO:0008006" key="3">
    <source>
        <dbReference type="Google" id="ProtNLM"/>
    </source>
</evidence>
<name>A0ABS5Z676_9GAMM</name>
<evidence type="ECO:0000313" key="1">
    <source>
        <dbReference type="EMBL" id="MBU2709554.1"/>
    </source>
</evidence>
<proteinExistence type="predicted"/>
<dbReference type="Proteomes" id="UP000690515">
    <property type="component" value="Unassembled WGS sequence"/>
</dbReference>
<organism evidence="1 2">
    <name type="scientific">Zooshikella harenae</name>
    <dbReference type="NCBI Taxonomy" id="2827238"/>
    <lineage>
        <taxon>Bacteria</taxon>
        <taxon>Pseudomonadati</taxon>
        <taxon>Pseudomonadota</taxon>
        <taxon>Gammaproteobacteria</taxon>
        <taxon>Oceanospirillales</taxon>
        <taxon>Zooshikellaceae</taxon>
        <taxon>Zooshikella</taxon>
    </lineage>
</organism>
<comment type="caution">
    <text evidence="1">The sequence shown here is derived from an EMBL/GenBank/DDBJ whole genome shotgun (WGS) entry which is preliminary data.</text>
</comment>